<evidence type="ECO:0000313" key="2">
    <source>
        <dbReference type="EMBL" id="SDZ43072.1"/>
    </source>
</evidence>
<dbReference type="InterPro" id="IPR029030">
    <property type="entry name" value="Caspase-like_dom_sf"/>
</dbReference>
<accession>A0A1H3SYL1</accession>
<organism evidence="2 3">
    <name type="scientific">Asanoa ishikariensis</name>
    <dbReference type="NCBI Taxonomy" id="137265"/>
    <lineage>
        <taxon>Bacteria</taxon>
        <taxon>Bacillati</taxon>
        <taxon>Actinomycetota</taxon>
        <taxon>Actinomycetes</taxon>
        <taxon>Micromonosporales</taxon>
        <taxon>Micromonosporaceae</taxon>
        <taxon>Asanoa</taxon>
    </lineage>
</organism>
<feature type="domain" description="Peptidase C14 caspase" evidence="1">
    <location>
        <begin position="11"/>
        <end position="216"/>
    </location>
</feature>
<dbReference type="AlphaFoldDB" id="A0A1H3SYL1"/>
<dbReference type="SUPFAM" id="SSF52129">
    <property type="entry name" value="Caspase-like"/>
    <property type="match status" value="1"/>
</dbReference>
<dbReference type="PANTHER" id="PTHR46082:SF6">
    <property type="entry name" value="AAA+ ATPASE DOMAIN-CONTAINING PROTEIN-RELATED"/>
    <property type="match status" value="1"/>
</dbReference>
<dbReference type="InterPro" id="IPR011600">
    <property type="entry name" value="Pept_C14_caspase"/>
</dbReference>
<dbReference type="GO" id="GO:0006508">
    <property type="term" value="P:proteolysis"/>
    <property type="evidence" value="ECO:0007669"/>
    <property type="project" value="InterPro"/>
</dbReference>
<dbReference type="STRING" id="137265.SAMN05421684_4947"/>
<dbReference type="GO" id="GO:0004197">
    <property type="term" value="F:cysteine-type endopeptidase activity"/>
    <property type="evidence" value="ECO:0007669"/>
    <property type="project" value="InterPro"/>
</dbReference>
<dbReference type="InterPro" id="IPR011990">
    <property type="entry name" value="TPR-like_helical_dom_sf"/>
</dbReference>
<dbReference type="NCBIfam" id="NF047832">
    <property type="entry name" value="caspase_w_EACC1"/>
    <property type="match status" value="1"/>
</dbReference>
<protein>
    <submittedName>
        <fullName evidence="2">Tetratricopeptide repeat-containing protein</fullName>
    </submittedName>
</protein>
<dbReference type="EMBL" id="FNQB01000003">
    <property type="protein sequence ID" value="SDZ43072.1"/>
    <property type="molecule type" value="Genomic_DNA"/>
</dbReference>
<keyword evidence="3" id="KW-1185">Reference proteome</keyword>
<dbReference type="InterPro" id="IPR053137">
    <property type="entry name" value="NLR-like"/>
</dbReference>
<dbReference type="PANTHER" id="PTHR46082">
    <property type="entry name" value="ATP/GTP-BINDING PROTEIN-RELATED"/>
    <property type="match status" value="1"/>
</dbReference>
<proteinExistence type="predicted"/>
<sequence length="781" mass="83818">MRLPNAAVSQAVLIGVADYPPESGLTPVPAAKTNLADLASALTDQDAGGFTPDNCRILTDPDDLAAVGVALQEAVEAADDVLLIYFVGHGLVDETGELMLALPGTRPNLPWFTALPWTVLRRQILSSRAATRVLIMDCCYSGRAIDALDGGDEALTAQFDIAGTYILTSTSRTEIAHAPPEEPHTAFTGELIRLLREGIDGATPLLTLDSLFTALRTAHRRRGLPPPHRSGTDSGADLALARNRAYRETIIEPLGPHHPETLARRVALANEVGAQGQLTRAAAMFGEILDAFAAAGLADTKAADDARFQWAVWTGFAGDPATAAERLATMATERAGRLGEDDPATLSVRHQHALWAGRAGGALAAAEAMTEVAERRRAVLGQHHPDTAASELGLVRWTGRSGFPQRAYELASQLASQLPRSGDLLASAIASEHAIWAYEADLGLARDACTALTAYVDATARQHRQHHPWTLLLTRDLDHWTGIAGDTEAAATGLAVRVAELTEAAGPRHPDALLARQLHGRWSCAAPRAGDLRPVETDLSEVVAVQSEVLGADHPDTLVTRRVLALCRDRGSGADVTDELADIQRIQSATIGSHHPETLATEFERWRILGRQDGMSALEVAEALAANARSRAVRLGASHRDTTASEWASARWYGQAGNPTLAIEKLKRVRNTLVLLSGVDDPLTLAAGHDIARWTGETGDLFGAVALLSEAITARERVIGEYHRETFRSRHLHAVYLARGGSTREAALLLADLIDDQRRHLGPDDEDVTVSLADYREANRR</sequence>
<dbReference type="Gene3D" id="1.25.40.10">
    <property type="entry name" value="Tetratricopeptide repeat domain"/>
    <property type="match status" value="3"/>
</dbReference>
<reference evidence="3" key="1">
    <citation type="submission" date="2016-10" db="EMBL/GenBank/DDBJ databases">
        <authorList>
            <person name="Varghese N."/>
            <person name="Submissions S."/>
        </authorList>
    </citation>
    <scope>NUCLEOTIDE SEQUENCE [LARGE SCALE GENOMIC DNA]</scope>
    <source>
        <strain evidence="3">DSM 44718</strain>
    </source>
</reference>
<name>A0A1H3SYL1_9ACTN</name>
<dbReference type="OrthoDB" id="4464809at2"/>
<dbReference type="RefSeq" id="WP_090797917.1">
    <property type="nucleotide sequence ID" value="NZ_BOND01000004.1"/>
</dbReference>
<gene>
    <name evidence="2" type="ORF">SAMN05421684_4947</name>
</gene>
<dbReference type="Gene3D" id="3.40.50.1460">
    <property type="match status" value="1"/>
</dbReference>
<dbReference type="Pfam" id="PF00656">
    <property type="entry name" value="Peptidase_C14"/>
    <property type="match status" value="1"/>
</dbReference>
<evidence type="ECO:0000313" key="3">
    <source>
        <dbReference type="Proteomes" id="UP000199632"/>
    </source>
</evidence>
<dbReference type="Proteomes" id="UP000199632">
    <property type="component" value="Unassembled WGS sequence"/>
</dbReference>
<evidence type="ECO:0000259" key="1">
    <source>
        <dbReference type="Pfam" id="PF00656"/>
    </source>
</evidence>